<reference evidence="4" key="2">
    <citation type="journal article" date="2013" name="Stand. Genomic Sci.">
        <title>Complete genome sequence of Desulfocapsa sulfexigens, a marine deltaproteobacterium specialized in disproportionating inorganic sulfur compounds.</title>
        <authorList>
            <person name="Finster K.W."/>
            <person name="Kjeldsen K.U."/>
            <person name="Kube M."/>
            <person name="Reinhardt R."/>
            <person name="Mussmann M."/>
            <person name="Amann R."/>
            <person name="Schreiber L."/>
        </authorList>
    </citation>
    <scope>NUCLEOTIDE SEQUENCE [LARGE SCALE GENOMIC DNA]</scope>
    <source>
        <strain evidence="4">DSM 10523 / SB164P1</strain>
    </source>
</reference>
<accession>M1WS36</accession>
<evidence type="ECO:0000313" key="4">
    <source>
        <dbReference type="Proteomes" id="UP000011724"/>
    </source>
</evidence>
<proteinExistence type="predicted"/>
<keyword evidence="2" id="KW-0472">Membrane</keyword>
<dbReference type="GO" id="GO:0090313">
    <property type="term" value="P:regulation of protein targeting to membrane"/>
    <property type="evidence" value="ECO:0007669"/>
    <property type="project" value="TreeGrafter"/>
</dbReference>
<name>M1WS36_PSEP2</name>
<gene>
    <name evidence="3" type="ordered locus">BN4_11467</name>
</gene>
<keyword evidence="2" id="KW-1133">Transmembrane helix</keyword>
<evidence type="ECO:0000313" key="3">
    <source>
        <dbReference type="EMBL" id="CCH48702.1"/>
    </source>
</evidence>
<dbReference type="KEGG" id="dpi:BN4_11467"/>
<dbReference type="InterPro" id="IPR008023">
    <property type="entry name" value="DUF748"/>
</dbReference>
<evidence type="ECO:0000256" key="2">
    <source>
        <dbReference type="SAM" id="Phobius"/>
    </source>
</evidence>
<sequence>MLTFLDKIPYATPRSRRVCFWLIVIFLCYVLAGFFVLPPIIESAIQEQGSIQLHRNTSVEKVTFNPLTLRLEIQNLEIKKSEDEGHLLSLGFMSLRPSLASLWRFAPIIADLSLRNMTVDVTFFGDGKYSISDLIPPAQPTPPTTPETKSDNEMVPFALHGFEMDNATIIFDDKPHNKRHVISQLTMMIPFTSSFLDDRKQFMQPKFTAVVNGDPFELKGKILPFDNSLRTEFQLGAMDIDLGQYWGYLPFETPLKLATGRFTSDISLFFDRPDTKQIHLFLGGGGSIDDFSLTAPGEGTVLSFKKISFDMENFSLGSHELSMTDLTVDHPYCKIIKNKDNSLNWQQYALAEQKTEPTSSKNDKDDSRLLLDLHSLAVKTGVVDWVDRSLPEEFKRSFNEITLTGRDISTRKDTPGTFSLSVGNTERIVADGSLTLDPIEAQSNLHLNGLDIPTLNPYIGREFPIIADSGSLTAQASFRLKVSETPLELDVGNGTLTFSDFALRIPENPTPSLDFKTLTFAGTTLSLASQALTIADISLVKPTIRIERDKSGTLDLIDIFNKKMEPSQTGKDSKATTEKEVEWKADITAFHMQEGKILFKDQTLSRTTTMDLNAIKADINGMSTYSPKPVTYEIASGWGKNGHITALGRVALNSLKGKGTLRVKNANLDALDPILGEYTELLFAGGTAYADLQYSHNGQGTLHFSVQGNAGVKKVSLKDKTGHGELTGIESLDFADINFTNEPYRLTIASIGLNGPRASVEFNEKGQLNIRRAFHIPEPSSETEAETAPTKEAEKDTGTSVSPRADAENGTPTSPKTFLETLKIGKVTMQNGKISLRDASVSPTYTTEINDIKLNLTEITQARETRPRMTLSAAVGPTPVAVTGVLNPIITPIYSDLNISMKGLELVPLSPYTVRSLAYPIEKGRLSADVKFKTENWVLSADNTFFIEQLILGAKDKRPNAPSVPVKFGLALLQDSNGDMELNLPIRGRLDDPDFRIGGIVFRAITSLFVKALASPFSLIGSIFGGGGENMDFVVFEPGKHSLDAAGKRKLEATIKALSQRSALKLEIDGGIDPIADSQGLQDVIFDNKLKQQKYDSLSRKERAATTVEELTIAPDEYEEFLFEAYKEEPDPDDIRPTTLFMVDIQPVPIMEKFIQDHIIITKNLLDELAMQRAAAVKTYILTQNPSLAERVYLLDKHSETTKKAGVPQYRADLGIR</sequence>
<reference evidence="3 4" key="1">
    <citation type="journal article" date="2013" name="PLoS ONE">
        <title>The first genomic and proteomic characterization of a deep-sea sulfate reducer: insights into the piezophilic lifestyle of Desulfovibrio piezophilus.</title>
        <authorList>
            <person name="Pradel N."/>
            <person name="Ji B."/>
            <person name="Gimenez G."/>
            <person name="Talla E."/>
            <person name="Lenoble P."/>
            <person name="Garel M."/>
            <person name="Tamburini C."/>
            <person name="Fourquet P."/>
            <person name="Lebrun R."/>
            <person name="Bertin P."/>
            <person name="Denis Y."/>
            <person name="Pophillat M."/>
            <person name="Barbe V."/>
            <person name="Ollivier B."/>
            <person name="Dolla A."/>
        </authorList>
    </citation>
    <scope>NUCLEOTIDE SEQUENCE [LARGE SCALE GENOMIC DNA]</scope>
    <source>
        <strain evidence="4">DSM 10523 / SB164P1</strain>
    </source>
</reference>
<dbReference type="BioCyc" id="DPIE1322246:BN4_RS07370-MONOMER"/>
<dbReference type="EMBL" id="FO203427">
    <property type="protein sequence ID" value="CCH48702.1"/>
    <property type="molecule type" value="Genomic_DNA"/>
</dbReference>
<dbReference type="GO" id="GO:0005886">
    <property type="term" value="C:plasma membrane"/>
    <property type="evidence" value="ECO:0007669"/>
    <property type="project" value="TreeGrafter"/>
</dbReference>
<evidence type="ECO:0008006" key="5">
    <source>
        <dbReference type="Google" id="ProtNLM"/>
    </source>
</evidence>
<feature type="compositionally biased region" description="Low complexity" evidence="1">
    <location>
        <begin position="777"/>
        <end position="788"/>
    </location>
</feature>
<feature type="transmembrane region" description="Helical" evidence="2">
    <location>
        <begin position="20"/>
        <end position="41"/>
    </location>
</feature>
<dbReference type="HOGENOM" id="CLU_005680_1_0_7"/>
<dbReference type="RefSeq" id="WP_015414748.1">
    <property type="nucleotide sequence ID" value="NC_020409.1"/>
</dbReference>
<keyword evidence="4" id="KW-1185">Reference proteome</keyword>
<evidence type="ECO:0000256" key="1">
    <source>
        <dbReference type="SAM" id="MobiDB-lite"/>
    </source>
</evidence>
<dbReference type="Pfam" id="PF05359">
    <property type="entry name" value="DUF748"/>
    <property type="match status" value="2"/>
</dbReference>
<dbReference type="AlphaFoldDB" id="M1WS36"/>
<dbReference type="PATRIC" id="fig|879567.3.peg.1531"/>
<feature type="region of interest" description="Disordered" evidence="1">
    <location>
        <begin position="773"/>
        <end position="817"/>
    </location>
</feature>
<dbReference type="Proteomes" id="UP000011724">
    <property type="component" value="Chromosome"/>
</dbReference>
<dbReference type="STRING" id="1322246.BN4_11467"/>
<dbReference type="PANTHER" id="PTHR30441:SF8">
    <property type="entry name" value="DUF748 DOMAIN-CONTAINING PROTEIN"/>
    <property type="match status" value="1"/>
</dbReference>
<organism evidence="3 4">
    <name type="scientific">Pseudodesulfovibrio piezophilus (strain DSM 21447 / JCM 15486 / C1TLV30)</name>
    <name type="common">Desulfovibrio piezophilus</name>
    <dbReference type="NCBI Taxonomy" id="1322246"/>
    <lineage>
        <taxon>Bacteria</taxon>
        <taxon>Pseudomonadati</taxon>
        <taxon>Thermodesulfobacteriota</taxon>
        <taxon>Desulfovibrionia</taxon>
        <taxon>Desulfovibrionales</taxon>
        <taxon>Desulfovibrionaceae</taxon>
    </lineage>
</organism>
<keyword evidence="2" id="KW-0812">Transmembrane</keyword>
<protein>
    <recommendedName>
        <fullName evidence="5">DUF748 domain-containing protein</fullName>
    </recommendedName>
</protein>
<dbReference type="PANTHER" id="PTHR30441">
    <property type="entry name" value="DUF748 DOMAIN-CONTAINING PROTEIN"/>
    <property type="match status" value="1"/>
</dbReference>
<dbReference type="InterPro" id="IPR052894">
    <property type="entry name" value="AsmA-related"/>
</dbReference>
<dbReference type="OrthoDB" id="9757969at2"/>
<dbReference type="eggNOG" id="COG2911">
    <property type="taxonomic scope" value="Bacteria"/>
</dbReference>